<evidence type="ECO:0000256" key="6">
    <source>
        <dbReference type="SAM" id="Phobius"/>
    </source>
</evidence>
<sequence length="414" mass="48896">MNDKEKRPFITNLGFFNGHLYLHSLIRHLLFFSFGLVIGISVSFYLKDLPITFLRQQLAVETLFQPLPPQDFLPQPQTPHEILTQTQPIIEPNHENHPIPAKKTTRIGIKDFIKPHAMHDMEDEELLWRASMVPHVHQFPFRRVRKIAFMFLTRGYLPLAPLWERFFEGNENLFSIYVHALPSFNGTVSSESVFQGRRIPSKPAEWGKVNMVEAERRLLANALLDFSNERFVLLSESCIPLYNFSTVYSYIMNSNKTFIEVYDLPGAVGRGRYNHKMRPIIRIEQWRKGSQWFEINRELAIEIVSDRKYFPLFRRYCKPPCYSDEHYVPTFVYMKFARKNSNRTLTWVDWAKGGPHPTRFVRTDVTPDLLMRMRNEGHCAYNGRRISMCYMFARKFLPSTLTRLMMFASKVMFF</sequence>
<keyword evidence="6" id="KW-0812">Transmembrane</keyword>
<evidence type="ECO:0000256" key="3">
    <source>
        <dbReference type="ARBA" id="ARBA00022679"/>
    </source>
</evidence>
<keyword evidence="4 6" id="KW-0472">Membrane</keyword>
<evidence type="ECO:0000256" key="4">
    <source>
        <dbReference type="ARBA" id="ARBA00023136"/>
    </source>
</evidence>
<dbReference type="PANTHER" id="PTHR31042">
    <property type="entry name" value="CORE-2/I-BRANCHING BETA-1,6-N-ACETYLGLUCOSAMINYLTRANSFERASE FAMILY PROTEIN-RELATED"/>
    <property type="match status" value="1"/>
</dbReference>
<evidence type="ECO:0000256" key="5">
    <source>
        <dbReference type="ARBA" id="ARBA00023180"/>
    </source>
</evidence>
<proteinExistence type="predicted"/>
<keyword evidence="8" id="KW-1185">Reference proteome</keyword>
<accession>A0A4S4F261</accession>
<reference evidence="7 8" key="1">
    <citation type="journal article" date="2018" name="Proc. Natl. Acad. Sci. U.S.A.">
        <title>Draft genome sequence of Camellia sinensis var. sinensis provides insights into the evolution of the tea genome and tea quality.</title>
        <authorList>
            <person name="Wei C."/>
            <person name="Yang H."/>
            <person name="Wang S."/>
            <person name="Zhao J."/>
            <person name="Liu C."/>
            <person name="Gao L."/>
            <person name="Xia E."/>
            <person name="Lu Y."/>
            <person name="Tai Y."/>
            <person name="She G."/>
            <person name="Sun J."/>
            <person name="Cao H."/>
            <person name="Tong W."/>
            <person name="Gao Q."/>
            <person name="Li Y."/>
            <person name="Deng W."/>
            <person name="Jiang X."/>
            <person name="Wang W."/>
            <person name="Chen Q."/>
            <person name="Zhang S."/>
            <person name="Li H."/>
            <person name="Wu J."/>
            <person name="Wang P."/>
            <person name="Li P."/>
            <person name="Shi C."/>
            <person name="Zheng F."/>
            <person name="Jian J."/>
            <person name="Huang B."/>
            <person name="Shan D."/>
            <person name="Shi M."/>
            <person name="Fang C."/>
            <person name="Yue Y."/>
            <person name="Li F."/>
            <person name="Li D."/>
            <person name="Wei S."/>
            <person name="Han B."/>
            <person name="Jiang C."/>
            <person name="Yin Y."/>
            <person name="Xia T."/>
            <person name="Zhang Z."/>
            <person name="Bennetzen J.L."/>
            <person name="Zhao S."/>
            <person name="Wan X."/>
        </authorList>
    </citation>
    <scope>NUCLEOTIDE SEQUENCE [LARGE SCALE GENOMIC DNA]</scope>
    <source>
        <strain evidence="8">cv. Shuchazao</strain>
        <tissue evidence="7">Leaf</tissue>
    </source>
</reference>
<evidence type="ECO:0000256" key="1">
    <source>
        <dbReference type="ARBA" id="ARBA00004606"/>
    </source>
</evidence>
<gene>
    <name evidence="7" type="ORF">TEA_015348</name>
</gene>
<dbReference type="EMBL" id="SDRB02000253">
    <property type="protein sequence ID" value="THG23560.1"/>
    <property type="molecule type" value="Genomic_DNA"/>
</dbReference>
<evidence type="ECO:0000313" key="8">
    <source>
        <dbReference type="Proteomes" id="UP000306102"/>
    </source>
</evidence>
<keyword evidence="6" id="KW-1133">Transmembrane helix</keyword>
<dbReference type="GO" id="GO:0016757">
    <property type="term" value="F:glycosyltransferase activity"/>
    <property type="evidence" value="ECO:0007669"/>
    <property type="project" value="UniProtKB-KW"/>
</dbReference>
<feature type="transmembrane region" description="Helical" evidence="6">
    <location>
        <begin position="25"/>
        <end position="46"/>
    </location>
</feature>
<dbReference type="InterPro" id="IPR003406">
    <property type="entry name" value="Glyco_trans_14"/>
</dbReference>
<dbReference type="InterPro" id="IPR044174">
    <property type="entry name" value="BC10-like"/>
</dbReference>
<dbReference type="Proteomes" id="UP000306102">
    <property type="component" value="Unassembled WGS sequence"/>
</dbReference>
<keyword evidence="2" id="KW-0328">Glycosyltransferase</keyword>
<keyword evidence="3" id="KW-0808">Transferase</keyword>
<keyword evidence="5" id="KW-0325">Glycoprotein</keyword>
<organism evidence="7 8">
    <name type="scientific">Camellia sinensis var. sinensis</name>
    <name type="common">China tea</name>
    <dbReference type="NCBI Taxonomy" id="542762"/>
    <lineage>
        <taxon>Eukaryota</taxon>
        <taxon>Viridiplantae</taxon>
        <taxon>Streptophyta</taxon>
        <taxon>Embryophyta</taxon>
        <taxon>Tracheophyta</taxon>
        <taxon>Spermatophyta</taxon>
        <taxon>Magnoliopsida</taxon>
        <taxon>eudicotyledons</taxon>
        <taxon>Gunneridae</taxon>
        <taxon>Pentapetalae</taxon>
        <taxon>asterids</taxon>
        <taxon>Ericales</taxon>
        <taxon>Theaceae</taxon>
        <taxon>Camellia</taxon>
    </lineage>
</organism>
<dbReference type="AlphaFoldDB" id="A0A4S4F261"/>
<evidence type="ECO:0000256" key="2">
    <source>
        <dbReference type="ARBA" id="ARBA00022676"/>
    </source>
</evidence>
<dbReference type="GO" id="GO:0016020">
    <property type="term" value="C:membrane"/>
    <property type="evidence" value="ECO:0007669"/>
    <property type="project" value="UniProtKB-SubCell"/>
</dbReference>
<dbReference type="PANTHER" id="PTHR31042:SF153">
    <property type="entry name" value="GLYCOSYLTRANSFERASE BC10-LIKE"/>
    <property type="match status" value="1"/>
</dbReference>
<name>A0A4S4F261_CAMSN</name>
<dbReference type="Pfam" id="PF02485">
    <property type="entry name" value="Branch"/>
    <property type="match status" value="1"/>
</dbReference>
<comment type="subcellular location">
    <subcellularLocation>
        <location evidence="1">Membrane</location>
        <topology evidence="1">Single-pass type II membrane protein</topology>
    </subcellularLocation>
</comment>
<comment type="caution">
    <text evidence="7">The sequence shown here is derived from an EMBL/GenBank/DDBJ whole genome shotgun (WGS) entry which is preliminary data.</text>
</comment>
<protein>
    <submittedName>
        <fullName evidence="7">Uncharacterized protein</fullName>
    </submittedName>
</protein>
<evidence type="ECO:0000313" key="7">
    <source>
        <dbReference type="EMBL" id="THG23560.1"/>
    </source>
</evidence>